<dbReference type="Gene3D" id="3.20.20.30">
    <property type="entry name" value="Luciferase-like domain"/>
    <property type="match status" value="1"/>
</dbReference>
<dbReference type="InterPro" id="IPR050766">
    <property type="entry name" value="Bact_Lucif_Oxidored"/>
</dbReference>
<dbReference type="PANTHER" id="PTHR30137">
    <property type="entry name" value="LUCIFERASE-LIKE MONOOXYGENASE"/>
    <property type="match status" value="1"/>
</dbReference>
<feature type="domain" description="Luciferase-like" evidence="3">
    <location>
        <begin position="23"/>
        <end position="346"/>
    </location>
</feature>
<dbReference type="InterPro" id="IPR011251">
    <property type="entry name" value="Luciferase-like_dom"/>
</dbReference>
<dbReference type="GO" id="GO:0004497">
    <property type="term" value="F:monooxygenase activity"/>
    <property type="evidence" value="ECO:0007669"/>
    <property type="project" value="UniProtKB-KW"/>
</dbReference>
<dbReference type="AlphaFoldDB" id="A0A382AYW1"/>
<dbReference type="PANTHER" id="PTHR30137:SF8">
    <property type="entry name" value="BLR5498 PROTEIN"/>
    <property type="match status" value="1"/>
</dbReference>
<accession>A0A382AYW1</accession>
<evidence type="ECO:0000313" key="4">
    <source>
        <dbReference type="EMBL" id="SVB06740.1"/>
    </source>
</evidence>
<protein>
    <recommendedName>
        <fullName evidence="3">Luciferase-like domain-containing protein</fullName>
    </recommendedName>
</protein>
<evidence type="ECO:0000259" key="3">
    <source>
        <dbReference type="Pfam" id="PF00296"/>
    </source>
</evidence>
<proteinExistence type="predicted"/>
<name>A0A382AYW1_9ZZZZ</name>
<dbReference type="InterPro" id="IPR036661">
    <property type="entry name" value="Luciferase-like_sf"/>
</dbReference>
<dbReference type="GO" id="GO:0016705">
    <property type="term" value="F:oxidoreductase activity, acting on paired donors, with incorporation or reduction of molecular oxygen"/>
    <property type="evidence" value="ECO:0007669"/>
    <property type="project" value="InterPro"/>
</dbReference>
<dbReference type="CDD" id="cd00347">
    <property type="entry name" value="Flavin_utilizing_monoxygenases"/>
    <property type="match status" value="1"/>
</dbReference>
<sequence>MKFGLLYEMQRPHDDFTVDYTSLINETIEQCQLADEMGFDHLWFVEHHFLTTFAGSSAPEVIISALSRLTKNIRIGFGVVVLPNHHPVQVAERLSMVDHLSGGRVEFGVGRSSPYEQVGLGIDPRDTRDIMEEALNIVPKIWQTPGLFEWKGKHFDIPQREILPKPKQDPHPPIWMACTQPTSYEMAAEKGIGVLSFGSGAPAGMKDHIDSYRENIKKAKPVGGFVNNQWANFTLGHCGDDDMEAIETGAQAIKEFFGPNRPYTSDRQDVYENLLESWGGVPEHLEASFSRFLSGGEQDLGGGGAPRAMLGELPAELLADRGVIVAGNPDRCIESAKRHQEIGVDQLLLIMQSDQIPHEKVMRSIELFGKEVIPAFK</sequence>
<evidence type="ECO:0000256" key="1">
    <source>
        <dbReference type="ARBA" id="ARBA00023002"/>
    </source>
</evidence>
<reference evidence="4" key="1">
    <citation type="submission" date="2018-05" db="EMBL/GenBank/DDBJ databases">
        <authorList>
            <person name="Lanie J.A."/>
            <person name="Ng W.-L."/>
            <person name="Kazmierczak K.M."/>
            <person name="Andrzejewski T.M."/>
            <person name="Davidsen T.M."/>
            <person name="Wayne K.J."/>
            <person name="Tettelin H."/>
            <person name="Glass J.I."/>
            <person name="Rusch D."/>
            <person name="Podicherti R."/>
            <person name="Tsui H.-C.T."/>
            <person name="Winkler M.E."/>
        </authorList>
    </citation>
    <scope>NUCLEOTIDE SEQUENCE</scope>
</reference>
<dbReference type="SUPFAM" id="SSF51679">
    <property type="entry name" value="Bacterial luciferase-like"/>
    <property type="match status" value="1"/>
</dbReference>
<dbReference type="GO" id="GO:0005829">
    <property type="term" value="C:cytosol"/>
    <property type="evidence" value="ECO:0007669"/>
    <property type="project" value="TreeGrafter"/>
</dbReference>
<keyword evidence="1" id="KW-0560">Oxidoreductase</keyword>
<evidence type="ECO:0000256" key="2">
    <source>
        <dbReference type="ARBA" id="ARBA00023033"/>
    </source>
</evidence>
<keyword evidence="2" id="KW-0503">Monooxygenase</keyword>
<dbReference type="Pfam" id="PF00296">
    <property type="entry name" value="Bac_luciferase"/>
    <property type="match status" value="1"/>
</dbReference>
<dbReference type="EMBL" id="UINC01027460">
    <property type="protein sequence ID" value="SVB06740.1"/>
    <property type="molecule type" value="Genomic_DNA"/>
</dbReference>
<organism evidence="4">
    <name type="scientific">marine metagenome</name>
    <dbReference type="NCBI Taxonomy" id="408172"/>
    <lineage>
        <taxon>unclassified sequences</taxon>
        <taxon>metagenomes</taxon>
        <taxon>ecological metagenomes</taxon>
    </lineage>
</organism>
<gene>
    <name evidence="4" type="ORF">METZ01_LOCUS159594</name>
</gene>